<evidence type="ECO:0000256" key="3">
    <source>
        <dbReference type="ARBA" id="ARBA00005902"/>
    </source>
</evidence>
<feature type="region of interest" description="Disordered" evidence="6">
    <location>
        <begin position="272"/>
        <end position="291"/>
    </location>
</feature>
<dbReference type="OrthoDB" id="31005at2759"/>
<feature type="compositionally biased region" description="Acidic residues" evidence="6">
    <location>
        <begin position="282"/>
        <end position="291"/>
    </location>
</feature>
<dbReference type="STRING" id="2025994.A0A2T3AAM9"/>
<dbReference type="InParanoid" id="A0A2T3AAM9"/>
<dbReference type="PANTHER" id="PTHR10741">
    <property type="entry name" value="TRANSLIN AND TRANSLIN ASSOCIATED PROTEIN X"/>
    <property type="match status" value="1"/>
</dbReference>
<dbReference type="SUPFAM" id="SSF74784">
    <property type="entry name" value="Translin"/>
    <property type="match status" value="1"/>
</dbReference>
<sequence length="291" mass="32890">MAGQKRDYRGKAKANEPPKVRNEYTAMFETFRDELDCHHDRRERVIKASRDITALSKKIIFSLQRVRKIQPDLPDYIEKDIQTRLVDISRLLSSITADVQGINRYRYSRQMSCIEELIEALTFAHYLRTQSLMAYEESMQKVAELSTYVDTMDVDAAEDARADQPPTPPAPASLPPVHVTEQDYLMGIFDLSGEMMRFATIVAALNGTLAASGDATADAADERTIVQDMQNLGSLFAMLPQQHNKSYQIKLETLRQSVNKVEKLGYGLKVRGSERPAGWMPDNDDGPEPED</sequence>
<keyword evidence="8" id="KW-1185">Reference proteome</keyword>
<keyword evidence="5" id="KW-0539">Nucleus</keyword>
<name>A0A2T3AAM9_9PEZI</name>
<evidence type="ECO:0000256" key="5">
    <source>
        <dbReference type="ARBA" id="ARBA00023242"/>
    </source>
</evidence>
<protein>
    <submittedName>
        <fullName evidence="7">Translin</fullName>
    </submittedName>
</protein>
<reference evidence="7 8" key="1">
    <citation type="journal article" date="2018" name="Mycol. Prog.">
        <title>Coniella lustricola, a new species from submerged detritus.</title>
        <authorList>
            <person name="Raudabaugh D.B."/>
            <person name="Iturriaga T."/>
            <person name="Carver A."/>
            <person name="Mondo S."/>
            <person name="Pangilinan J."/>
            <person name="Lipzen A."/>
            <person name="He G."/>
            <person name="Amirebrahimi M."/>
            <person name="Grigoriev I.V."/>
            <person name="Miller A.N."/>
        </authorList>
    </citation>
    <scope>NUCLEOTIDE SEQUENCE [LARGE SCALE GENOMIC DNA]</scope>
    <source>
        <strain evidence="7 8">B22-T-1</strain>
    </source>
</reference>
<dbReference type="AlphaFoldDB" id="A0A2T3AAM9"/>
<evidence type="ECO:0000256" key="4">
    <source>
        <dbReference type="ARBA" id="ARBA00022490"/>
    </source>
</evidence>
<dbReference type="Gene3D" id="1.20.58.200">
    <property type="entry name" value="Translin, domain 2"/>
    <property type="match status" value="1"/>
</dbReference>
<accession>A0A2T3AAM9</accession>
<organism evidence="7 8">
    <name type="scientific">Coniella lustricola</name>
    <dbReference type="NCBI Taxonomy" id="2025994"/>
    <lineage>
        <taxon>Eukaryota</taxon>
        <taxon>Fungi</taxon>
        <taxon>Dikarya</taxon>
        <taxon>Ascomycota</taxon>
        <taxon>Pezizomycotina</taxon>
        <taxon>Sordariomycetes</taxon>
        <taxon>Sordariomycetidae</taxon>
        <taxon>Diaporthales</taxon>
        <taxon>Schizoparmaceae</taxon>
        <taxon>Coniella</taxon>
    </lineage>
</organism>
<dbReference type="Proteomes" id="UP000241462">
    <property type="component" value="Unassembled WGS sequence"/>
</dbReference>
<evidence type="ECO:0000256" key="6">
    <source>
        <dbReference type="SAM" id="MobiDB-lite"/>
    </source>
</evidence>
<evidence type="ECO:0000256" key="1">
    <source>
        <dbReference type="ARBA" id="ARBA00004123"/>
    </source>
</evidence>
<dbReference type="GO" id="GO:0005737">
    <property type="term" value="C:cytoplasm"/>
    <property type="evidence" value="ECO:0007669"/>
    <property type="project" value="UniProtKB-SubCell"/>
</dbReference>
<evidence type="ECO:0000313" key="8">
    <source>
        <dbReference type="Proteomes" id="UP000241462"/>
    </source>
</evidence>
<dbReference type="GO" id="GO:0043565">
    <property type="term" value="F:sequence-specific DNA binding"/>
    <property type="evidence" value="ECO:0007669"/>
    <property type="project" value="InterPro"/>
</dbReference>
<dbReference type="CDD" id="cd14820">
    <property type="entry name" value="TRAX"/>
    <property type="match status" value="1"/>
</dbReference>
<dbReference type="InterPro" id="IPR002848">
    <property type="entry name" value="Translin_fam"/>
</dbReference>
<dbReference type="GO" id="GO:0005634">
    <property type="term" value="C:nucleus"/>
    <property type="evidence" value="ECO:0007669"/>
    <property type="project" value="UniProtKB-SubCell"/>
</dbReference>
<evidence type="ECO:0000313" key="7">
    <source>
        <dbReference type="EMBL" id="PSR88779.1"/>
    </source>
</evidence>
<dbReference type="InterPro" id="IPR016069">
    <property type="entry name" value="Translin_C"/>
</dbReference>
<comment type="subcellular location">
    <subcellularLocation>
        <location evidence="2">Cytoplasm</location>
    </subcellularLocation>
    <subcellularLocation>
        <location evidence="1">Nucleus</location>
    </subcellularLocation>
</comment>
<dbReference type="InterPro" id="IPR016068">
    <property type="entry name" value="Translin_N"/>
</dbReference>
<proteinExistence type="inferred from homology"/>
<dbReference type="Pfam" id="PF01997">
    <property type="entry name" value="Translin"/>
    <property type="match status" value="1"/>
</dbReference>
<dbReference type="Gene3D" id="1.20.58.190">
    <property type="entry name" value="Translin, domain 1"/>
    <property type="match status" value="1"/>
</dbReference>
<comment type="similarity">
    <text evidence="3">Belongs to the translin family.</text>
</comment>
<keyword evidence="4" id="KW-0963">Cytoplasm</keyword>
<gene>
    <name evidence="7" type="ORF">BD289DRAFT_366712</name>
</gene>
<evidence type="ECO:0000256" key="2">
    <source>
        <dbReference type="ARBA" id="ARBA00004496"/>
    </source>
</evidence>
<dbReference type="InterPro" id="IPR036081">
    <property type="entry name" value="Translin_sf"/>
</dbReference>
<dbReference type="EMBL" id="KZ678424">
    <property type="protein sequence ID" value="PSR88779.1"/>
    <property type="molecule type" value="Genomic_DNA"/>
</dbReference>